<dbReference type="SUPFAM" id="SSF57701">
    <property type="entry name" value="Zn2/Cys6 DNA-binding domain"/>
    <property type="match status" value="1"/>
</dbReference>
<dbReference type="GO" id="GO:0003677">
    <property type="term" value="F:DNA binding"/>
    <property type="evidence" value="ECO:0007669"/>
    <property type="project" value="UniProtKB-KW"/>
</dbReference>
<dbReference type="CDD" id="cd00067">
    <property type="entry name" value="GAL4"/>
    <property type="match status" value="1"/>
</dbReference>
<dbReference type="GO" id="GO:0005634">
    <property type="term" value="C:nucleus"/>
    <property type="evidence" value="ECO:0007669"/>
    <property type="project" value="UniProtKB-SubCell"/>
</dbReference>
<keyword evidence="3" id="KW-0238">DNA-binding</keyword>
<sequence>MKSSRGCWTCRLRHKKCDEKEPMCGACAKLEIQCYDRRKKRPEWMDGGIGQVEMAEQIKREIKSKARLRRGEPASISQFETDFTVTPTKAFRDMAPHQSPGGVCGQETVSNTTIADPTSHGIEFGPQHEPPAGALSGNAHATYAFEGSDVVLSLFYLEKVLPFLFPFYNPSLPQGGKAWILEMIVKRPAIRQAILCQSYYFSLACGEIVGDTTWDSLMKRAESAFCILRESLKVIENLDIAQNLGCTIRVMASILQLHRFEVTILSFKNWQTHLNAVVGLLEQLLADESGFSGIIDRLGPPTAFPGHDSHLPNAEQAAFCFSSALIIFDDIIASTTLQIQPRLYSHHRSLLGSEAENVEPPVNMEAVSGVQNWLLLQISEIAALDAWKIESKRAGNLDVLMLAQRATTIKLSLKRRLAELENRAVSVIVSSLDEVEPGSKLLITRIWAHATLLYLFVVTSGWQTANDVVRYHVSKIKELIYQIHPRVLLRTVVWPFCIAGCLAERAQRAEFERLVEGLEPPKVFANLRNSLEIIERTWEHGEGGFSANLDMAMCFGSLEDPALLV</sequence>
<dbReference type="InterPro" id="IPR036864">
    <property type="entry name" value="Zn2-C6_fun-type_DNA-bd_sf"/>
</dbReference>
<keyword evidence="2" id="KW-0805">Transcription regulation</keyword>
<evidence type="ECO:0000256" key="5">
    <source>
        <dbReference type="ARBA" id="ARBA00023242"/>
    </source>
</evidence>
<evidence type="ECO:0000256" key="1">
    <source>
        <dbReference type="ARBA" id="ARBA00004123"/>
    </source>
</evidence>
<dbReference type="SMART" id="SM00066">
    <property type="entry name" value="GAL4"/>
    <property type="match status" value="1"/>
</dbReference>
<keyword evidence="5" id="KW-0539">Nucleus</keyword>
<dbReference type="InterPro" id="IPR021858">
    <property type="entry name" value="Fun_TF"/>
</dbReference>
<comment type="caution">
    <text evidence="7">The sequence shown here is derived from an EMBL/GenBank/DDBJ whole genome shotgun (WGS) entry which is preliminary data.</text>
</comment>
<dbReference type="AlphaFoldDB" id="A0AAV9N0G3"/>
<keyword evidence="4" id="KW-0804">Transcription</keyword>
<dbReference type="Gene3D" id="4.10.240.10">
    <property type="entry name" value="Zn(2)-C6 fungal-type DNA-binding domain"/>
    <property type="match status" value="1"/>
</dbReference>
<name>A0AAV9N0G3_9EURO</name>
<dbReference type="PANTHER" id="PTHR37534:SF20">
    <property type="entry name" value="PRO1A C6 ZINK-FINGER PROTEIN"/>
    <property type="match status" value="1"/>
</dbReference>
<evidence type="ECO:0000256" key="3">
    <source>
        <dbReference type="ARBA" id="ARBA00023125"/>
    </source>
</evidence>
<keyword evidence="8" id="KW-1185">Reference proteome</keyword>
<dbReference type="InterPro" id="IPR001138">
    <property type="entry name" value="Zn2Cys6_DnaBD"/>
</dbReference>
<dbReference type="PANTHER" id="PTHR37534">
    <property type="entry name" value="TRANSCRIPTIONAL ACTIVATOR PROTEIN UGA3"/>
    <property type="match status" value="1"/>
</dbReference>
<dbReference type="PROSITE" id="PS50048">
    <property type="entry name" value="ZN2_CY6_FUNGAL_2"/>
    <property type="match status" value="1"/>
</dbReference>
<gene>
    <name evidence="7" type="ORF">LTR84_006978</name>
</gene>
<accession>A0AAV9N0G3</accession>
<dbReference type="EMBL" id="JAVRRD010000027">
    <property type="protein sequence ID" value="KAK5047036.1"/>
    <property type="molecule type" value="Genomic_DNA"/>
</dbReference>
<protein>
    <recommendedName>
        <fullName evidence="6">Zn(2)-C6 fungal-type domain-containing protein</fullName>
    </recommendedName>
</protein>
<dbReference type="GeneID" id="89975146"/>
<evidence type="ECO:0000259" key="6">
    <source>
        <dbReference type="PROSITE" id="PS50048"/>
    </source>
</evidence>
<dbReference type="Proteomes" id="UP001358417">
    <property type="component" value="Unassembled WGS sequence"/>
</dbReference>
<comment type="subcellular location">
    <subcellularLocation>
        <location evidence="1">Nucleus</location>
    </subcellularLocation>
</comment>
<evidence type="ECO:0000313" key="7">
    <source>
        <dbReference type="EMBL" id="KAK5047036.1"/>
    </source>
</evidence>
<dbReference type="Pfam" id="PF11951">
    <property type="entry name" value="Fungal_trans_2"/>
    <property type="match status" value="1"/>
</dbReference>
<feature type="domain" description="Zn(2)-C6 fungal-type" evidence="6">
    <location>
        <begin position="6"/>
        <end position="34"/>
    </location>
</feature>
<dbReference type="Pfam" id="PF00172">
    <property type="entry name" value="Zn_clus"/>
    <property type="match status" value="1"/>
</dbReference>
<reference evidence="7 8" key="1">
    <citation type="submission" date="2023-08" db="EMBL/GenBank/DDBJ databases">
        <title>Black Yeasts Isolated from many extreme environments.</title>
        <authorList>
            <person name="Coleine C."/>
            <person name="Stajich J.E."/>
            <person name="Selbmann L."/>
        </authorList>
    </citation>
    <scope>NUCLEOTIDE SEQUENCE [LARGE SCALE GENOMIC DNA]</scope>
    <source>
        <strain evidence="7 8">CCFEE 5792</strain>
    </source>
</reference>
<evidence type="ECO:0000313" key="8">
    <source>
        <dbReference type="Proteomes" id="UP001358417"/>
    </source>
</evidence>
<evidence type="ECO:0000256" key="4">
    <source>
        <dbReference type="ARBA" id="ARBA00023163"/>
    </source>
</evidence>
<dbReference type="GO" id="GO:0008270">
    <property type="term" value="F:zinc ion binding"/>
    <property type="evidence" value="ECO:0007669"/>
    <property type="project" value="InterPro"/>
</dbReference>
<proteinExistence type="predicted"/>
<dbReference type="GO" id="GO:0000981">
    <property type="term" value="F:DNA-binding transcription factor activity, RNA polymerase II-specific"/>
    <property type="evidence" value="ECO:0007669"/>
    <property type="project" value="InterPro"/>
</dbReference>
<evidence type="ECO:0000256" key="2">
    <source>
        <dbReference type="ARBA" id="ARBA00023015"/>
    </source>
</evidence>
<dbReference type="PROSITE" id="PS00463">
    <property type="entry name" value="ZN2_CY6_FUNGAL_1"/>
    <property type="match status" value="1"/>
</dbReference>
<organism evidence="7 8">
    <name type="scientific">Exophiala bonariae</name>
    <dbReference type="NCBI Taxonomy" id="1690606"/>
    <lineage>
        <taxon>Eukaryota</taxon>
        <taxon>Fungi</taxon>
        <taxon>Dikarya</taxon>
        <taxon>Ascomycota</taxon>
        <taxon>Pezizomycotina</taxon>
        <taxon>Eurotiomycetes</taxon>
        <taxon>Chaetothyriomycetidae</taxon>
        <taxon>Chaetothyriales</taxon>
        <taxon>Herpotrichiellaceae</taxon>
        <taxon>Exophiala</taxon>
    </lineage>
</organism>
<dbReference type="RefSeq" id="XP_064702603.1">
    <property type="nucleotide sequence ID" value="XM_064850534.1"/>
</dbReference>